<dbReference type="GO" id="GO:0005764">
    <property type="term" value="C:lysosome"/>
    <property type="evidence" value="ECO:0007669"/>
    <property type="project" value="UniProtKB-SubCell"/>
</dbReference>
<dbReference type="SMART" id="SM00320">
    <property type="entry name" value="WD40"/>
    <property type="match status" value="6"/>
</dbReference>
<sequence length="312" mass="34302">MVSVINSIDTSHEDMIHDAQLDYYGTKLATCSSDRSIKIFDVKGGQQTLITELRGHDGPVWQLAWAHPMFGNLIASCSYDRKVIIWKETSGSWGKLYEYQNHDSSVNSVNFAPHEFGLLLACGSSDGSISIISSSGDGTWDAKKIPNAHSIGCNAVSWAPAINPGDLLDPSGRHQPIKQLVSGGCDNLVKIWKEEDGQWKEDQKLEGHSDWVRDVAWAPSIGLPKSIIASCSQDLRVIIWTNDGNGWTQKVLHKFNDVIWHISWSITGNILATSGGDNKVSLWKETLNGDWVCISDVNKGQGQISDGQRSLS</sequence>
<evidence type="ECO:0000313" key="15">
    <source>
        <dbReference type="Proteomes" id="UP000694844"/>
    </source>
</evidence>
<comment type="subcellular location">
    <subcellularLocation>
        <location evidence="1">Lysosome</location>
    </subcellularLocation>
    <subcellularLocation>
        <location evidence="2">Nucleus</location>
        <location evidence="2">Nuclear pore complex</location>
    </subcellularLocation>
</comment>
<evidence type="ECO:0000256" key="12">
    <source>
        <dbReference type="ARBA" id="ARBA00023228"/>
    </source>
</evidence>
<name>A0A8B8AZY8_CRAVI</name>
<dbReference type="OrthoDB" id="364224at2759"/>
<feature type="repeat" description="WD" evidence="14">
    <location>
        <begin position="99"/>
        <end position="131"/>
    </location>
</feature>
<dbReference type="FunFam" id="2.130.10.10:FF:000017">
    <property type="entry name" value="SEC13 homolog (S. cerevisiae)"/>
    <property type="match status" value="1"/>
</dbReference>
<dbReference type="GeneID" id="111106364"/>
<organism evidence="15 16">
    <name type="scientific">Crassostrea virginica</name>
    <name type="common">Eastern oyster</name>
    <dbReference type="NCBI Taxonomy" id="6565"/>
    <lineage>
        <taxon>Eukaryota</taxon>
        <taxon>Metazoa</taxon>
        <taxon>Spiralia</taxon>
        <taxon>Lophotrochozoa</taxon>
        <taxon>Mollusca</taxon>
        <taxon>Bivalvia</taxon>
        <taxon>Autobranchia</taxon>
        <taxon>Pteriomorphia</taxon>
        <taxon>Ostreida</taxon>
        <taxon>Ostreoidea</taxon>
        <taxon>Ostreidae</taxon>
        <taxon>Crassostrea</taxon>
    </lineage>
</organism>
<keyword evidence="11" id="KW-0906">Nuclear pore complex</keyword>
<comment type="similarity">
    <text evidence="3">Belongs to the WD repeat SEC13 family.</text>
</comment>
<evidence type="ECO:0000256" key="9">
    <source>
        <dbReference type="ARBA" id="ARBA00022927"/>
    </source>
</evidence>
<dbReference type="KEGG" id="cvn:111133565"/>
<keyword evidence="12" id="KW-0458">Lysosome</keyword>
<dbReference type="GO" id="GO:0051028">
    <property type="term" value="P:mRNA transport"/>
    <property type="evidence" value="ECO:0007669"/>
    <property type="project" value="UniProtKB-KW"/>
</dbReference>
<evidence type="ECO:0000313" key="16">
    <source>
        <dbReference type="RefSeq" id="XP_022296727.1"/>
    </source>
</evidence>
<dbReference type="Gene3D" id="2.130.10.10">
    <property type="entry name" value="YVTN repeat-like/Quinoprotein amine dehydrogenase"/>
    <property type="match status" value="1"/>
</dbReference>
<keyword evidence="6 14" id="KW-0853">WD repeat</keyword>
<keyword evidence="10" id="KW-0811">Translocation</keyword>
<dbReference type="GO" id="GO:0005198">
    <property type="term" value="F:structural molecule activity"/>
    <property type="evidence" value="ECO:0007669"/>
    <property type="project" value="InterPro"/>
</dbReference>
<evidence type="ECO:0000256" key="2">
    <source>
        <dbReference type="ARBA" id="ARBA00004567"/>
    </source>
</evidence>
<evidence type="ECO:0000313" key="17">
    <source>
        <dbReference type="RefSeq" id="XP_022337753.1"/>
    </source>
</evidence>
<keyword evidence="15" id="KW-1185">Reference proteome</keyword>
<evidence type="ECO:0000256" key="7">
    <source>
        <dbReference type="ARBA" id="ARBA00022737"/>
    </source>
</evidence>
<evidence type="ECO:0000256" key="14">
    <source>
        <dbReference type="PROSITE-ProRule" id="PRU00221"/>
    </source>
</evidence>
<dbReference type="GO" id="GO:0032527">
    <property type="term" value="P:protein exit from endoplasmic reticulum"/>
    <property type="evidence" value="ECO:0007669"/>
    <property type="project" value="TreeGrafter"/>
</dbReference>
<dbReference type="GO" id="GO:0032008">
    <property type="term" value="P:positive regulation of TOR signaling"/>
    <property type="evidence" value="ECO:0007669"/>
    <property type="project" value="TreeGrafter"/>
</dbReference>
<dbReference type="SUPFAM" id="SSF50978">
    <property type="entry name" value="WD40 repeat-like"/>
    <property type="match status" value="1"/>
</dbReference>
<feature type="repeat" description="WD" evidence="14">
    <location>
        <begin position="9"/>
        <end position="50"/>
    </location>
</feature>
<protein>
    <recommendedName>
        <fullName evidence="4">Protein SEC13 homolog</fullName>
    </recommendedName>
</protein>
<feature type="repeat" description="WD" evidence="14">
    <location>
        <begin position="53"/>
        <end position="87"/>
    </location>
</feature>
<dbReference type="GO" id="GO:0090114">
    <property type="term" value="P:COPII-coated vesicle budding"/>
    <property type="evidence" value="ECO:0007669"/>
    <property type="project" value="TreeGrafter"/>
</dbReference>
<dbReference type="Pfam" id="PF00400">
    <property type="entry name" value="WD40"/>
    <property type="match status" value="5"/>
</dbReference>
<reference evidence="16 17" key="1">
    <citation type="submission" date="2025-04" db="UniProtKB">
        <authorList>
            <consortium name="RefSeq"/>
        </authorList>
    </citation>
    <scope>IDENTIFICATION</scope>
    <source>
        <tissue evidence="16 17">Whole sample</tissue>
    </source>
</reference>
<keyword evidence="13" id="KW-0539">Nucleus</keyword>
<evidence type="ECO:0000256" key="1">
    <source>
        <dbReference type="ARBA" id="ARBA00004371"/>
    </source>
</evidence>
<evidence type="ECO:0000256" key="8">
    <source>
        <dbReference type="ARBA" id="ARBA00022816"/>
    </source>
</evidence>
<evidence type="ECO:0000256" key="3">
    <source>
        <dbReference type="ARBA" id="ARBA00010102"/>
    </source>
</evidence>
<gene>
    <name evidence="16" type="primary">LOC111106364</name>
    <name evidence="17" type="synonym">LOC111133565</name>
</gene>
<dbReference type="AlphaFoldDB" id="A0A8B8AZY8"/>
<dbReference type="InterPro" id="IPR036322">
    <property type="entry name" value="WD40_repeat_dom_sf"/>
</dbReference>
<dbReference type="InterPro" id="IPR037363">
    <property type="entry name" value="Sec13/Seh1_fam"/>
</dbReference>
<dbReference type="GO" id="GO:0031080">
    <property type="term" value="C:nuclear pore outer ring"/>
    <property type="evidence" value="ECO:0007669"/>
    <property type="project" value="TreeGrafter"/>
</dbReference>
<evidence type="ECO:0000256" key="5">
    <source>
        <dbReference type="ARBA" id="ARBA00022448"/>
    </source>
</evidence>
<dbReference type="Proteomes" id="UP000694844">
    <property type="component" value="Chromosome 8"/>
</dbReference>
<feature type="repeat" description="WD" evidence="14">
    <location>
        <begin position="205"/>
        <end position="240"/>
    </location>
</feature>
<keyword evidence="7" id="KW-0677">Repeat</keyword>
<dbReference type="GO" id="GO:0006606">
    <property type="term" value="P:protein import into nucleus"/>
    <property type="evidence" value="ECO:0007669"/>
    <property type="project" value="TreeGrafter"/>
</dbReference>
<keyword evidence="9" id="KW-0653">Protein transport</keyword>
<dbReference type="PANTHER" id="PTHR11024:SF2">
    <property type="entry name" value="PROTEIN SEC13 HOMOLOG"/>
    <property type="match status" value="1"/>
</dbReference>
<dbReference type="RefSeq" id="XP_022296727.1">
    <property type="nucleotide sequence ID" value="XM_022441019.1"/>
</dbReference>
<accession>A0A8B8AZY8</accession>
<evidence type="ECO:0000256" key="10">
    <source>
        <dbReference type="ARBA" id="ARBA00023010"/>
    </source>
</evidence>
<keyword evidence="5" id="KW-0813">Transport</keyword>
<feature type="repeat" description="WD" evidence="14">
    <location>
        <begin position="252"/>
        <end position="284"/>
    </location>
</feature>
<keyword evidence="8" id="KW-0509">mRNA transport</keyword>
<dbReference type="InterPro" id="IPR015943">
    <property type="entry name" value="WD40/YVTN_repeat-like_dom_sf"/>
</dbReference>
<evidence type="ECO:0000256" key="4">
    <source>
        <dbReference type="ARBA" id="ARBA00019195"/>
    </source>
</evidence>
<dbReference type="KEGG" id="cvn:111106364"/>
<dbReference type="Proteomes" id="UP000694844">
    <property type="component" value="Chromosome 5"/>
</dbReference>
<dbReference type="RefSeq" id="XP_022337753.1">
    <property type="nucleotide sequence ID" value="XM_022482045.1"/>
</dbReference>
<proteinExistence type="inferred from homology"/>
<dbReference type="GO" id="GO:0030127">
    <property type="term" value="C:COPII vesicle coat"/>
    <property type="evidence" value="ECO:0007669"/>
    <property type="project" value="TreeGrafter"/>
</dbReference>
<dbReference type="PROSITE" id="PS50082">
    <property type="entry name" value="WD_REPEATS_2"/>
    <property type="match status" value="5"/>
</dbReference>
<evidence type="ECO:0000256" key="6">
    <source>
        <dbReference type="ARBA" id="ARBA00022574"/>
    </source>
</evidence>
<evidence type="ECO:0000256" key="13">
    <source>
        <dbReference type="ARBA" id="ARBA00023242"/>
    </source>
</evidence>
<evidence type="ECO:0000256" key="11">
    <source>
        <dbReference type="ARBA" id="ARBA00023132"/>
    </source>
</evidence>
<dbReference type="InterPro" id="IPR001680">
    <property type="entry name" value="WD40_rpt"/>
</dbReference>
<dbReference type="PANTHER" id="PTHR11024">
    <property type="entry name" value="NUCLEAR PORE COMPLEX PROTEIN SEC13 / SEH1 FAMILY MEMBER"/>
    <property type="match status" value="1"/>
</dbReference>